<gene>
    <name evidence="2" type="ORF">TRAPUB_12281</name>
</gene>
<proteinExistence type="predicted"/>
<dbReference type="EMBL" id="MNAD01000673">
    <property type="protein sequence ID" value="OJT11197.1"/>
    <property type="molecule type" value="Genomic_DNA"/>
</dbReference>
<dbReference type="Proteomes" id="UP000184267">
    <property type="component" value="Unassembled WGS sequence"/>
</dbReference>
<name>A0A1M2VUB7_TRAPU</name>
<feature type="compositionally biased region" description="Basic and acidic residues" evidence="1">
    <location>
        <begin position="159"/>
        <end position="168"/>
    </location>
</feature>
<sequence length="175" mass="19976">MIGSWQGPRRYAAGEEWPPRDPQAYVRPEADPNYKFQLPESPWTYENGTLNPGLQPSTTRRRRSAPTHSSVPPYHPDYDGDAGGSYPVSESEDEYEEDTVGQPREFVRRGSEGYEVRPIDREGMLRSYIEDRTAEPGRYHLYVPDPPSDPDSGTEAEDEKVPLSKKLEMWQTEVA</sequence>
<dbReference type="OrthoDB" id="331948at2759"/>
<evidence type="ECO:0000313" key="2">
    <source>
        <dbReference type="EMBL" id="OJT11197.1"/>
    </source>
</evidence>
<comment type="caution">
    <text evidence="2">The sequence shown here is derived from an EMBL/GenBank/DDBJ whole genome shotgun (WGS) entry which is preliminary data.</text>
</comment>
<feature type="compositionally biased region" description="Acidic residues" evidence="1">
    <location>
        <begin position="90"/>
        <end position="99"/>
    </location>
</feature>
<dbReference type="OMA" id="NDTRAYD"/>
<feature type="region of interest" description="Disordered" evidence="1">
    <location>
        <begin position="1"/>
        <end position="112"/>
    </location>
</feature>
<reference evidence="2 3" key="1">
    <citation type="submission" date="2016-10" db="EMBL/GenBank/DDBJ databases">
        <title>Genome sequence of the basidiomycete white-rot fungus Trametes pubescens.</title>
        <authorList>
            <person name="Makela M.R."/>
            <person name="Granchi Z."/>
            <person name="Peng M."/>
            <person name="De Vries R.P."/>
            <person name="Grigoriev I."/>
            <person name="Riley R."/>
            <person name="Hilden K."/>
        </authorList>
    </citation>
    <scope>NUCLEOTIDE SEQUENCE [LARGE SCALE GENOMIC DNA]</scope>
    <source>
        <strain evidence="2 3">FBCC735</strain>
    </source>
</reference>
<dbReference type="STRING" id="154538.A0A1M2VUB7"/>
<feature type="compositionally biased region" description="Polar residues" evidence="1">
    <location>
        <begin position="44"/>
        <end position="56"/>
    </location>
</feature>
<dbReference type="AlphaFoldDB" id="A0A1M2VUB7"/>
<evidence type="ECO:0000313" key="3">
    <source>
        <dbReference type="Proteomes" id="UP000184267"/>
    </source>
</evidence>
<evidence type="ECO:0000256" key="1">
    <source>
        <dbReference type="SAM" id="MobiDB-lite"/>
    </source>
</evidence>
<accession>A0A1M2VUB7</accession>
<organism evidence="2 3">
    <name type="scientific">Trametes pubescens</name>
    <name type="common">White-rot fungus</name>
    <dbReference type="NCBI Taxonomy" id="154538"/>
    <lineage>
        <taxon>Eukaryota</taxon>
        <taxon>Fungi</taxon>
        <taxon>Dikarya</taxon>
        <taxon>Basidiomycota</taxon>
        <taxon>Agaricomycotina</taxon>
        <taxon>Agaricomycetes</taxon>
        <taxon>Polyporales</taxon>
        <taxon>Polyporaceae</taxon>
        <taxon>Trametes</taxon>
    </lineage>
</organism>
<feature type="region of interest" description="Disordered" evidence="1">
    <location>
        <begin position="135"/>
        <end position="175"/>
    </location>
</feature>
<keyword evidence="3" id="KW-1185">Reference proteome</keyword>
<protein>
    <submittedName>
        <fullName evidence="2">Uncharacterized protein</fullName>
    </submittedName>
</protein>